<dbReference type="EMBL" id="VWNA01000003">
    <property type="protein sequence ID" value="MQT15413.1"/>
    <property type="molecule type" value="Genomic_DNA"/>
</dbReference>
<organism evidence="2 3">
    <name type="scientific">Segnochrobactrum spirostomi</name>
    <dbReference type="NCBI Taxonomy" id="2608987"/>
    <lineage>
        <taxon>Bacteria</taxon>
        <taxon>Pseudomonadati</taxon>
        <taxon>Pseudomonadota</taxon>
        <taxon>Alphaproteobacteria</taxon>
        <taxon>Hyphomicrobiales</taxon>
        <taxon>Segnochrobactraceae</taxon>
        <taxon>Segnochrobactrum</taxon>
    </lineage>
</organism>
<dbReference type="Gene3D" id="1.10.10.60">
    <property type="entry name" value="Homeodomain-like"/>
    <property type="match status" value="1"/>
</dbReference>
<evidence type="ECO:0000313" key="3">
    <source>
        <dbReference type="Proteomes" id="UP000332515"/>
    </source>
</evidence>
<protein>
    <submittedName>
        <fullName evidence="2">Helix-turn-helix domain-containing protein</fullName>
    </submittedName>
</protein>
<keyword evidence="3" id="KW-1185">Reference proteome</keyword>
<sequence>MARSFVHLSLEERRVIARMHGEKSTQAEIARTLRRDRSTICRELRRHVRRQAGLFAGIDLGLLQSLVQ</sequence>
<evidence type="ECO:0000313" key="2">
    <source>
        <dbReference type="EMBL" id="MQT15413.1"/>
    </source>
</evidence>
<dbReference type="Proteomes" id="UP000332515">
    <property type="component" value="Unassembled WGS sequence"/>
</dbReference>
<dbReference type="InterPro" id="IPR025246">
    <property type="entry name" value="IS30-like_HTH"/>
</dbReference>
<dbReference type="Pfam" id="PF13936">
    <property type="entry name" value="HTH_38"/>
    <property type="match status" value="1"/>
</dbReference>
<dbReference type="AlphaFoldDB" id="A0A6A7Y7Z8"/>
<accession>A0A6A7Y7Z8</accession>
<name>A0A6A7Y7Z8_9HYPH</name>
<feature type="domain" description="Transposase IS30-like HTH" evidence="1">
    <location>
        <begin position="7"/>
        <end position="47"/>
    </location>
</feature>
<proteinExistence type="predicted"/>
<reference evidence="2 3" key="1">
    <citation type="submission" date="2019-09" db="EMBL/GenBank/DDBJ databases">
        <title>Segnochrobactrum spirostomi gen. nov., sp. nov., isolated from the ciliate Spirostomum cf. yagiui and description of a novel family, Segnochrobactraceae fam. nov. within the order Rhizobiales of the class Alphaproteobacteria.</title>
        <authorList>
            <person name="Akter S."/>
            <person name="Shazib S.U.A."/>
            <person name="Shin M.K."/>
        </authorList>
    </citation>
    <scope>NUCLEOTIDE SEQUENCE [LARGE SCALE GENOMIC DNA]</scope>
    <source>
        <strain evidence="2 3">Sp-1</strain>
    </source>
</reference>
<comment type="caution">
    <text evidence="2">The sequence shown here is derived from an EMBL/GenBank/DDBJ whole genome shotgun (WGS) entry which is preliminary data.</text>
</comment>
<evidence type="ECO:0000259" key="1">
    <source>
        <dbReference type="Pfam" id="PF13936"/>
    </source>
</evidence>
<gene>
    <name evidence="2" type="ORF">F0357_22710</name>
</gene>